<keyword evidence="1" id="KW-0812">Transmembrane</keyword>
<dbReference type="AlphaFoldDB" id="A0A1M5V2S7"/>
<organism evidence="2 3">
    <name type="scientific">Bradyrhizobium erythrophlei</name>
    <dbReference type="NCBI Taxonomy" id="1437360"/>
    <lineage>
        <taxon>Bacteria</taxon>
        <taxon>Pseudomonadati</taxon>
        <taxon>Pseudomonadota</taxon>
        <taxon>Alphaproteobacteria</taxon>
        <taxon>Hyphomicrobiales</taxon>
        <taxon>Nitrobacteraceae</taxon>
        <taxon>Bradyrhizobium</taxon>
    </lineage>
</organism>
<protein>
    <submittedName>
        <fullName evidence="2">TRAP-type uncharacterized transport system, substrate-binding protein</fullName>
    </submittedName>
</protein>
<gene>
    <name evidence="2" type="ORF">SAMN05443248_5731</name>
</gene>
<dbReference type="Gene3D" id="3.40.190.10">
    <property type="entry name" value="Periplasmic binding protein-like II"/>
    <property type="match status" value="2"/>
</dbReference>
<dbReference type="EMBL" id="LT670817">
    <property type="protein sequence ID" value="SHH69562.1"/>
    <property type="molecule type" value="Genomic_DNA"/>
</dbReference>
<dbReference type="SUPFAM" id="SSF53850">
    <property type="entry name" value="Periplasmic binding protein-like II"/>
    <property type="match status" value="1"/>
</dbReference>
<dbReference type="RefSeq" id="WP_079604279.1">
    <property type="nucleotide sequence ID" value="NZ_LT670817.1"/>
</dbReference>
<accession>A0A1M5V2S7</accession>
<name>A0A1M5V2S7_9BRAD</name>
<feature type="transmembrane region" description="Helical" evidence="1">
    <location>
        <begin position="12"/>
        <end position="31"/>
    </location>
</feature>
<evidence type="ECO:0000313" key="3">
    <source>
        <dbReference type="Proteomes" id="UP000189796"/>
    </source>
</evidence>
<dbReference type="OrthoDB" id="237270at2"/>
<dbReference type="InterPro" id="IPR011852">
    <property type="entry name" value="TRAP_TAXI"/>
</dbReference>
<keyword evidence="1" id="KW-1133">Transmembrane helix</keyword>
<dbReference type="PANTHER" id="PTHR42941:SF1">
    <property type="entry name" value="SLL1037 PROTEIN"/>
    <property type="match status" value="1"/>
</dbReference>
<dbReference type="Proteomes" id="UP000189796">
    <property type="component" value="Chromosome I"/>
</dbReference>
<evidence type="ECO:0000313" key="2">
    <source>
        <dbReference type="EMBL" id="SHH69562.1"/>
    </source>
</evidence>
<dbReference type="PANTHER" id="PTHR42941">
    <property type="entry name" value="SLL1037 PROTEIN"/>
    <property type="match status" value="1"/>
</dbReference>
<evidence type="ECO:0000256" key="1">
    <source>
        <dbReference type="SAM" id="Phobius"/>
    </source>
</evidence>
<keyword evidence="1" id="KW-0472">Membrane</keyword>
<reference evidence="2 3" key="1">
    <citation type="submission" date="2016-11" db="EMBL/GenBank/DDBJ databases">
        <authorList>
            <person name="Jaros S."/>
            <person name="Januszkiewicz K."/>
            <person name="Wedrychowicz H."/>
        </authorList>
    </citation>
    <scope>NUCLEOTIDE SEQUENCE [LARGE SCALE GENOMIC DNA]</scope>
    <source>
        <strain evidence="2 3">GAS138</strain>
    </source>
</reference>
<sequence>MNIGNYVQKFWRYLLFAATVAILLGAGVFVFESLPPRTIVMATGAEGGANYELGTRYREILAREGVELQPTTGGLENLRRLRDSKSGVSVGFTQGGTTTKKESPELESLGTIFYEPIWLFRRAEIGEGAQGLRGRRLSIGSEGSGGRALALQIISRTKLDSIIGEVSGFAPQVAAEKLIAGEIDAAFIVTGWESPVIQSLLNAKGIEADSYLHADALIAIYPFLHKLVLPAGVVDLSTNRPPADVVLLAPKASLAVRADLHSALQYLLLDAAVQIHSQPGIFQKAGQFPAAESIDLPLSGEAQRFYKSGQPFLQGYLPFWIATLVEKTLVVLIPLAALLYPVFKLLPQMYDWTMQLRIRRLYDEIRSIDSDMEAQGPQFDANALNAKLDQIDQRANHLQLPTVYASNLYTLRSHIDLVRTRLAKTPDVNPR</sequence>
<dbReference type="Pfam" id="PF16868">
    <property type="entry name" value="NMT1_3"/>
    <property type="match status" value="1"/>
</dbReference>
<proteinExistence type="predicted"/>